<comment type="caution">
    <text evidence="2">The sequence shown here is derived from an EMBL/GenBank/DDBJ whole genome shotgun (WGS) entry which is preliminary data.</text>
</comment>
<accession>A0A7Y0LXS5</accession>
<evidence type="ECO:0000313" key="2">
    <source>
        <dbReference type="EMBL" id="NMR19789.1"/>
    </source>
</evidence>
<proteinExistence type="predicted"/>
<dbReference type="AlphaFoldDB" id="A0A7Y0LXS5"/>
<gene>
    <name evidence="2" type="ORF">HIR71_06060</name>
</gene>
<feature type="compositionally biased region" description="Basic and acidic residues" evidence="1">
    <location>
        <begin position="301"/>
        <end position="314"/>
    </location>
</feature>
<sequence length="348" mass="37074">MTMTTGRPSAPAPERLRITADEFVALRRGLPELPLGPALDLDWIPGLAASDRVERRYDAIARLRRSGLVSNASVRYDAAGDADLGGVLTARGAAWWSVAADPWVTVEVTAWDRSAVRHGWYAVRGPMLVGLVRESVVAVAPVGGPGLTAPVAIDLEPVEMTIADAGNLATLVEELWPAVPVAHDAEPGADPARVRRPGRTPDPVVVDLVDGVAFLRALATGDAAVVDEVMAQAGWTRFPEVLRGLEGGVVGGLDLTVVSRPGGDERRTTGHWVLGTRGWRGLQVRVPSAVPGGARRRQPRHRQETGSHADRVRQLADQSQVRVTAHTPKTIHRTLAIGVTHALEDQGA</sequence>
<feature type="region of interest" description="Disordered" evidence="1">
    <location>
        <begin position="289"/>
        <end position="317"/>
    </location>
</feature>
<protein>
    <submittedName>
        <fullName evidence="2">Uncharacterized protein</fullName>
    </submittedName>
</protein>
<organism evidence="2 3">
    <name type="scientific">Cellulomonas fimi</name>
    <dbReference type="NCBI Taxonomy" id="1708"/>
    <lineage>
        <taxon>Bacteria</taxon>
        <taxon>Bacillati</taxon>
        <taxon>Actinomycetota</taxon>
        <taxon>Actinomycetes</taxon>
        <taxon>Micrococcales</taxon>
        <taxon>Cellulomonadaceae</taxon>
        <taxon>Cellulomonas</taxon>
    </lineage>
</organism>
<evidence type="ECO:0000313" key="3">
    <source>
        <dbReference type="Proteomes" id="UP000562124"/>
    </source>
</evidence>
<dbReference type="EMBL" id="JABCJJ010000006">
    <property type="protein sequence ID" value="NMR19789.1"/>
    <property type="molecule type" value="Genomic_DNA"/>
</dbReference>
<evidence type="ECO:0000256" key="1">
    <source>
        <dbReference type="SAM" id="MobiDB-lite"/>
    </source>
</evidence>
<dbReference type="Proteomes" id="UP000562124">
    <property type="component" value="Unassembled WGS sequence"/>
</dbReference>
<name>A0A7Y0LXS5_CELFI</name>
<keyword evidence="3" id="KW-1185">Reference proteome</keyword>
<reference evidence="2 3" key="1">
    <citation type="submission" date="2020-04" db="EMBL/GenBank/DDBJ databases">
        <title>Sequencing and Assembly of C. fimi.</title>
        <authorList>
            <person name="Ramsey A.R."/>
        </authorList>
    </citation>
    <scope>NUCLEOTIDE SEQUENCE [LARGE SCALE GENOMIC DNA]</scope>
    <source>
        <strain evidence="2 3">SB</strain>
    </source>
</reference>